<evidence type="ECO:0000256" key="4">
    <source>
        <dbReference type="ARBA" id="ARBA00022827"/>
    </source>
</evidence>
<dbReference type="SUPFAM" id="SSF56645">
    <property type="entry name" value="Acyl-CoA dehydrogenase NM domain-like"/>
    <property type="match status" value="1"/>
</dbReference>
<evidence type="ECO:0000256" key="3">
    <source>
        <dbReference type="ARBA" id="ARBA00022630"/>
    </source>
</evidence>
<dbReference type="GO" id="GO:0016491">
    <property type="term" value="F:oxidoreductase activity"/>
    <property type="evidence" value="ECO:0007669"/>
    <property type="project" value="UniProtKB-KW"/>
</dbReference>
<dbReference type="Gene3D" id="1.10.540.10">
    <property type="entry name" value="Acyl-CoA dehydrogenase/oxidase, N-terminal domain"/>
    <property type="match status" value="1"/>
</dbReference>
<keyword evidence="5 9" id="KW-0560">Oxidoreductase</keyword>
<dbReference type="Gene3D" id="2.40.110.10">
    <property type="entry name" value="Butyryl-CoA Dehydrogenase, subunit A, domain 2"/>
    <property type="match status" value="1"/>
</dbReference>
<comment type="caution">
    <text evidence="9">The sequence shown here is derived from an EMBL/GenBank/DDBJ whole genome shotgun (WGS) entry which is preliminary data.</text>
</comment>
<dbReference type="Gene3D" id="1.20.140.10">
    <property type="entry name" value="Butyryl-CoA Dehydrogenase, subunit A, domain 3"/>
    <property type="match status" value="1"/>
</dbReference>
<dbReference type="Pfam" id="PF02770">
    <property type="entry name" value="Acyl-CoA_dh_M"/>
    <property type="match status" value="1"/>
</dbReference>
<protein>
    <submittedName>
        <fullName evidence="9">L-prolyl-[peptidyl-carrier protein] dehydrogenase</fullName>
        <ecNumber evidence="9">1.3.8.14</ecNumber>
    </submittedName>
</protein>
<dbReference type="InterPro" id="IPR046373">
    <property type="entry name" value="Acyl-CoA_Oxase/DH_mid-dom_sf"/>
</dbReference>
<organism evidence="9 10">
    <name type="scientific">Streptomyces aureoversilis</name>
    <dbReference type="NCBI Taxonomy" id="67277"/>
    <lineage>
        <taxon>Bacteria</taxon>
        <taxon>Bacillati</taxon>
        <taxon>Actinomycetota</taxon>
        <taxon>Actinomycetes</taxon>
        <taxon>Kitasatosporales</taxon>
        <taxon>Streptomycetaceae</taxon>
        <taxon>Streptomyces</taxon>
    </lineage>
</organism>
<accession>A0ABW0AAZ8</accession>
<sequence>MNFDFDTETAEMCDMVVRFARRDLGDGTAAHDPEEFRRRWQLAGKQGIVGASVPAAYGGSGLDAVTTAALMEALGYGCADQGFAFSVAAHLFAAVMPVTEFGTEEQKQRWLPPLASGEAIAAHAITEPHAGSDALNLQTRAVRQGDAYVINGSKCFTTNSPVADVFVLQAATSPGGGFFGLTTFVVDADTPGLTVGPRYDKVGLRGSPMADVHLADCVVPAADVLGEEGAGASIFSSSMKWERTCLFATYVGAMRRVLESTVDYAREREQFGSAIGGFQAVSHRLVDMTIRLESARLLLYKAACGLAAGSDDEVAPALAKVAVSEAAVQLGLDAVQLRGALGILGGEAETFLRDALPSRIFSGTNEIQKNNAARALGLGGRRSRKRR</sequence>
<dbReference type="EMBL" id="JBHSKJ010000028">
    <property type="protein sequence ID" value="MFC5149540.1"/>
    <property type="molecule type" value="Genomic_DNA"/>
</dbReference>
<dbReference type="RefSeq" id="WP_382050254.1">
    <property type="nucleotide sequence ID" value="NZ_JBHSKJ010000028.1"/>
</dbReference>
<dbReference type="PANTHER" id="PTHR43884:SF12">
    <property type="entry name" value="ISOVALERYL-COA DEHYDROGENASE, MITOCHONDRIAL-RELATED"/>
    <property type="match status" value="1"/>
</dbReference>
<dbReference type="InterPro" id="IPR036250">
    <property type="entry name" value="AcylCo_DH-like_C"/>
</dbReference>
<evidence type="ECO:0000313" key="10">
    <source>
        <dbReference type="Proteomes" id="UP001596222"/>
    </source>
</evidence>
<dbReference type="Pfam" id="PF00441">
    <property type="entry name" value="Acyl-CoA_dh_1"/>
    <property type="match status" value="1"/>
</dbReference>
<comment type="cofactor">
    <cofactor evidence="1 5">
        <name>FAD</name>
        <dbReference type="ChEBI" id="CHEBI:57692"/>
    </cofactor>
</comment>
<evidence type="ECO:0000259" key="8">
    <source>
        <dbReference type="Pfam" id="PF02771"/>
    </source>
</evidence>
<dbReference type="PANTHER" id="PTHR43884">
    <property type="entry name" value="ACYL-COA DEHYDROGENASE"/>
    <property type="match status" value="1"/>
</dbReference>
<dbReference type="InterPro" id="IPR013786">
    <property type="entry name" value="AcylCoA_DH/ox_N"/>
</dbReference>
<feature type="domain" description="Acyl-CoA dehydrogenase/oxidase N-terminal" evidence="8">
    <location>
        <begin position="8"/>
        <end position="118"/>
    </location>
</feature>
<evidence type="ECO:0000256" key="5">
    <source>
        <dbReference type="RuleBase" id="RU362125"/>
    </source>
</evidence>
<dbReference type="EC" id="1.3.8.14" evidence="9"/>
<feature type="domain" description="Acyl-CoA dehydrogenase/oxidase C-terminal" evidence="6">
    <location>
        <begin position="229"/>
        <end position="376"/>
    </location>
</feature>
<dbReference type="InterPro" id="IPR009100">
    <property type="entry name" value="AcylCoA_DH/oxidase_NM_dom_sf"/>
</dbReference>
<dbReference type="InterPro" id="IPR037069">
    <property type="entry name" value="AcylCoA_DH/ox_N_sf"/>
</dbReference>
<dbReference type="InterPro" id="IPR006091">
    <property type="entry name" value="Acyl-CoA_Oxase/DH_mid-dom"/>
</dbReference>
<evidence type="ECO:0000256" key="2">
    <source>
        <dbReference type="ARBA" id="ARBA00009347"/>
    </source>
</evidence>
<dbReference type="SUPFAM" id="SSF47203">
    <property type="entry name" value="Acyl-CoA dehydrogenase C-terminal domain-like"/>
    <property type="match status" value="1"/>
</dbReference>
<evidence type="ECO:0000256" key="1">
    <source>
        <dbReference type="ARBA" id="ARBA00001974"/>
    </source>
</evidence>
<comment type="similarity">
    <text evidence="2 5">Belongs to the acyl-CoA dehydrogenase family.</text>
</comment>
<dbReference type="NCBIfam" id="NF045652">
    <property type="entry name" value="ProlPCPDhRedW"/>
    <property type="match status" value="1"/>
</dbReference>
<keyword evidence="10" id="KW-1185">Reference proteome</keyword>
<dbReference type="InterPro" id="IPR009075">
    <property type="entry name" value="AcylCo_DH/oxidase_C"/>
</dbReference>
<evidence type="ECO:0000259" key="6">
    <source>
        <dbReference type="Pfam" id="PF00441"/>
    </source>
</evidence>
<reference evidence="10" key="1">
    <citation type="journal article" date="2019" name="Int. J. Syst. Evol. Microbiol.">
        <title>The Global Catalogue of Microorganisms (GCM) 10K type strain sequencing project: providing services to taxonomists for standard genome sequencing and annotation.</title>
        <authorList>
            <consortium name="The Broad Institute Genomics Platform"/>
            <consortium name="The Broad Institute Genome Sequencing Center for Infectious Disease"/>
            <person name="Wu L."/>
            <person name="Ma J."/>
        </authorList>
    </citation>
    <scope>NUCLEOTIDE SEQUENCE [LARGE SCALE GENOMIC DNA]</scope>
    <source>
        <strain evidence="10">CGMCC 4.1641</strain>
    </source>
</reference>
<proteinExistence type="inferred from homology"/>
<evidence type="ECO:0000259" key="7">
    <source>
        <dbReference type="Pfam" id="PF02770"/>
    </source>
</evidence>
<dbReference type="Pfam" id="PF02771">
    <property type="entry name" value="Acyl-CoA_dh_N"/>
    <property type="match status" value="1"/>
</dbReference>
<keyword evidence="3 5" id="KW-0285">Flavoprotein</keyword>
<name>A0ABW0AAZ8_9ACTN</name>
<feature type="domain" description="Acyl-CoA oxidase/dehydrogenase middle" evidence="7">
    <location>
        <begin position="122"/>
        <end position="217"/>
    </location>
</feature>
<dbReference type="Proteomes" id="UP001596222">
    <property type="component" value="Unassembled WGS sequence"/>
</dbReference>
<evidence type="ECO:0000313" key="9">
    <source>
        <dbReference type="EMBL" id="MFC5149540.1"/>
    </source>
</evidence>
<dbReference type="InterPro" id="IPR054940">
    <property type="entry name" value="ProlPCPDhRedW"/>
</dbReference>
<keyword evidence="4 5" id="KW-0274">FAD</keyword>
<gene>
    <name evidence="9" type="primary">redW</name>
    <name evidence="9" type="ORF">ACFPP6_33310</name>
</gene>